<evidence type="ECO:0000256" key="5">
    <source>
        <dbReference type="ARBA" id="ARBA00022737"/>
    </source>
</evidence>
<dbReference type="CDD" id="cd20105">
    <property type="entry name" value="MBT_SCMH1_rpt1"/>
    <property type="match status" value="1"/>
</dbReference>
<dbReference type="EMBL" id="VZSL01000108">
    <property type="protein sequence ID" value="NWY47665.1"/>
    <property type="molecule type" value="Genomic_DNA"/>
</dbReference>
<feature type="compositionally biased region" description="Basic residues" evidence="13">
    <location>
        <begin position="280"/>
        <end position="295"/>
    </location>
</feature>
<feature type="compositionally biased region" description="Basic residues" evidence="13">
    <location>
        <begin position="246"/>
        <end position="259"/>
    </location>
</feature>
<dbReference type="FunFam" id="3.90.1150.190:FF:000001">
    <property type="entry name" value="Polycomb protein scmh1 isoform 4"/>
    <property type="match status" value="1"/>
</dbReference>
<dbReference type="PANTHER" id="PTHR12247:SF68">
    <property type="entry name" value="POLYCOMB PROTEIN SCMH1"/>
    <property type="match status" value="1"/>
</dbReference>
<protein>
    <recommendedName>
        <fullName evidence="10">Polycomb protein SCMH1</fullName>
    </recommendedName>
    <alternativeName>
        <fullName evidence="11">Sex comb on midleg homolog 1</fullName>
    </alternativeName>
</protein>
<dbReference type="PANTHER" id="PTHR12247">
    <property type="entry name" value="POLYCOMB GROUP PROTEIN"/>
    <property type="match status" value="1"/>
</dbReference>
<keyword evidence="5" id="KW-0677">Repeat</keyword>
<proteinExistence type="inferred from homology"/>
<comment type="function">
    <text evidence="9">Associates with Polycomb group (PcG) multiprotein complexes; the complex class is required to maintain the transcriptionally repressive state of some genes.</text>
</comment>
<dbReference type="FunFam" id="1.10.150.50:FF:000018">
    <property type="entry name" value="Polycomb protein scmh1 isoform 4"/>
    <property type="match status" value="1"/>
</dbReference>
<evidence type="ECO:0000256" key="1">
    <source>
        <dbReference type="ARBA" id="ARBA00004123"/>
    </source>
</evidence>
<evidence type="ECO:0000256" key="11">
    <source>
        <dbReference type="ARBA" id="ARBA00077724"/>
    </source>
</evidence>
<dbReference type="PROSITE" id="PS50105">
    <property type="entry name" value="SAM_DOMAIN"/>
    <property type="match status" value="1"/>
</dbReference>
<keyword evidence="3" id="KW-0217">Developmental protein</keyword>
<organism evidence="15 16">
    <name type="scientific">Sylvia atricapilla</name>
    <name type="common">blackcap</name>
    <dbReference type="NCBI Taxonomy" id="48155"/>
    <lineage>
        <taxon>Eukaryota</taxon>
        <taxon>Metazoa</taxon>
        <taxon>Chordata</taxon>
        <taxon>Craniata</taxon>
        <taxon>Vertebrata</taxon>
        <taxon>Euteleostomi</taxon>
        <taxon>Archelosauria</taxon>
        <taxon>Archosauria</taxon>
        <taxon>Dinosauria</taxon>
        <taxon>Saurischia</taxon>
        <taxon>Theropoda</taxon>
        <taxon>Coelurosauria</taxon>
        <taxon>Aves</taxon>
        <taxon>Neognathae</taxon>
        <taxon>Neoaves</taxon>
        <taxon>Telluraves</taxon>
        <taxon>Australaves</taxon>
        <taxon>Passeriformes</taxon>
        <taxon>Sylvioidea</taxon>
        <taxon>Sylviidae</taxon>
        <taxon>Sylviinae</taxon>
        <taxon>Sylvia</taxon>
    </lineage>
</organism>
<dbReference type="CDD" id="cd09578">
    <property type="entry name" value="SAM_Scm"/>
    <property type="match status" value="1"/>
</dbReference>
<feature type="region of interest" description="Disordered" evidence="13">
    <location>
        <begin position="477"/>
        <end position="530"/>
    </location>
</feature>
<feature type="repeat" description="MBT" evidence="12">
    <location>
        <begin position="109"/>
        <end position="210"/>
    </location>
</feature>
<evidence type="ECO:0000256" key="12">
    <source>
        <dbReference type="PROSITE-ProRule" id="PRU00459"/>
    </source>
</evidence>
<sequence length="646" mass="71710">GHFTWEKYLKETCAIPAPAHCFKQSYTPPANEFKISMKLEAQDPRNTTSTCIATVVGLTGARLRLRLDGSDNKNDFWRLVDSAEIQPIGNCEKNGGMLQPPLGFRLNASSWPMFLLKTLNGAEMAPVRIFHKEPPSPSQNFFKTGMKLEAVDRKNPHFICPATIGEVRGSEVLITFDGWRGAFDYWCRYDSRDIFPVGWCSLTGDNLQPPGTKVVIPKSPLPASEVNSEKPSMHSSTKTVLGHQQGQRRRKTGKKRGRTTKALIHHPMPTPSKSVEPLKFPRKRGPKPGSKRKPRTLLNPAPTSPTTSTPEPDTSTVPQDAATIPSSAMQAPTVCIYLNKNGSTGPHLDKKKVQQLPDHFGPARASVVLQQAVQACIDCAYHQKTVFSFLKQGHGGEVISAVFDREQHTLNLPAVNSITYVLRFLEKLCHNLRSDNLFGNQPFTQNSHMQRSHEYDHDRYLPGETFVLADGLPGPLEPRLDPMDSALNSVNSSSHSRSSRDYRLPGYRHLHQPSSLSQGSTSALRRLSSGGSVHAGSRTCASSSCAFGQRELCLVSPGSDRYLGSRDVSRLSSRDPSSWTVEEVMQFIRESDPQLGPHADLFRKHEIDGKALLLLRSDMMMKYMGLKLGPALKLTYHIDKLKQGKF</sequence>
<accession>A0A7K7ER25</accession>
<dbReference type="SUPFAM" id="SSF63748">
    <property type="entry name" value="Tudor/PWWP/MBT"/>
    <property type="match status" value="2"/>
</dbReference>
<comment type="similarity">
    <text evidence="2">Belongs to the SCM family.</text>
</comment>
<comment type="caution">
    <text evidence="15">The sequence shown here is derived from an EMBL/GenBank/DDBJ whole genome shotgun (WGS) entry which is preliminary data.</text>
</comment>
<dbReference type="AlphaFoldDB" id="A0A7K7ER25"/>
<dbReference type="Gene3D" id="3.90.1150.190">
    <property type="entry name" value="SLED domain"/>
    <property type="match status" value="1"/>
</dbReference>
<dbReference type="Pfam" id="PF12140">
    <property type="entry name" value="SLED"/>
    <property type="match status" value="1"/>
</dbReference>
<keyword evidence="8" id="KW-0539">Nucleus</keyword>
<feature type="region of interest" description="Disordered" evidence="13">
    <location>
        <begin position="211"/>
        <end position="320"/>
    </location>
</feature>
<evidence type="ECO:0000259" key="14">
    <source>
        <dbReference type="PROSITE" id="PS50105"/>
    </source>
</evidence>
<dbReference type="InterPro" id="IPR047279">
    <property type="entry name" value="MBT_SCMH1_rpt1"/>
</dbReference>
<evidence type="ECO:0000313" key="15">
    <source>
        <dbReference type="EMBL" id="NWY47665.1"/>
    </source>
</evidence>
<dbReference type="InterPro" id="IPR001660">
    <property type="entry name" value="SAM"/>
</dbReference>
<dbReference type="SMART" id="SM00561">
    <property type="entry name" value="MBT"/>
    <property type="match status" value="2"/>
</dbReference>
<evidence type="ECO:0000256" key="3">
    <source>
        <dbReference type="ARBA" id="ARBA00022473"/>
    </source>
</evidence>
<comment type="subcellular location">
    <subcellularLocation>
        <location evidence="1">Nucleus</location>
    </subcellularLocation>
</comment>
<dbReference type="InterPro" id="IPR047531">
    <property type="entry name" value="SAM_Scm-like"/>
</dbReference>
<dbReference type="InterPro" id="IPR021987">
    <property type="entry name" value="SLED"/>
</dbReference>
<gene>
    <name evidence="15" type="primary">Scmh1</name>
    <name evidence="15" type="ORF">SYLATR_R11301</name>
</gene>
<feature type="non-terminal residue" evidence="15">
    <location>
        <position position="646"/>
    </location>
</feature>
<feature type="compositionally biased region" description="Low complexity" evidence="13">
    <location>
        <begin position="485"/>
        <end position="496"/>
    </location>
</feature>
<dbReference type="GO" id="GO:0042393">
    <property type="term" value="F:histone binding"/>
    <property type="evidence" value="ECO:0007669"/>
    <property type="project" value="TreeGrafter"/>
</dbReference>
<name>A0A7K7ER25_9SYLV</name>
<dbReference type="InterPro" id="IPR047280">
    <property type="entry name" value="MBT_SCMH1_rpt2"/>
</dbReference>
<dbReference type="GO" id="GO:0005634">
    <property type="term" value="C:nucleus"/>
    <property type="evidence" value="ECO:0007669"/>
    <property type="project" value="UniProtKB-SubCell"/>
</dbReference>
<evidence type="ECO:0000313" key="16">
    <source>
        <dbReference type="Proteomes" id="UP000573818"/>
    </source>
</evidence>
<dbReference type="PROSITE" id="PS51079">
    <property type="entry name" value="MBT"/>
    <property type="match status" value="2"/>
</dbReference>
<dbReference type="Pfam" id="PF02820">
    <property type="entry name" value="MBT"/>
    <property type="match status" value="2"/>
</dbReference>
<evidence type="ECO:0000256" key="2">
    <source>
        <dbReference type="ARBA" id="ARBA00008469"/>
    </source>
</evidence>
<evidence type="ECO:0000256" key="6">
    <source>
        <dbReference type="ARBA" id="ARBA00023015"/>
    </source>
</evidence>
<dbReference type="InterPro" id="IPR038348">
    <property type="entry name" value="SLED_sf"/>
</dbReference>
<evidence type="ECO:0000256" key="10">
    <source>
        <dbReference type="ARBA" id="ARBA00072935"/>
    </source>
</evidence>
<dbReference type="GO" id="GO:0003682">
    <property type="term" value="F:chromatin binding"/>
    <property type="evidence" value="ECO:0007669"/>
    <property type="project" value="TreeGrafter"/>
</dbReference>
<keyword evidence="6" id="KW-0805">Transcription regulation</keyword>
<dbReference type="Gene3D" id="2.30.30.140">
    <property type="match status" value="2"/>
</dbReference>
<dbReference type="Pfam" id="PF17208">
    <property type="entry name" value="RBR"/>
    <property type="match status" value="1"/>
</dbReference>
<feature type="compositionally biased region" description="Polar residues" evidence="13">
    <location>
        <begin position="512"/>
        <end position="523"/>
    </location>
</feature>
<keyword evidence="16" id="KW-1185">Reference proteome</keyword>
<evidence type="ECO:0000256" key="4">
    <source>
        <dbReference type="ARBA" id="ARBA00022491"/>
    </source>
</evidence>
<evidence type="ECO:0000256" key="13">
    <source>
        <dbReference type="SAM" id="MobiDB-lite"/>
    </source>
</evidence>
<reference evidence="15 16" key="1">
    <citation type="submission" date="2019-09" db="EMBL/GenBank/DDBJ databases">
        <title>Bird 10,000 Genomes (B10K) Project - Family phase.</title>
        <authorList>
            <person name="Zhang G."/>
        </authorList>
    </citation>
    <scope>NUCLEOTIDE SEQUENCE [LARGE SCALE GENOMIC DNA]</scope>
    <source>
        <strain evidence="15">OUT-0013</strain>
        <tissue evidence="15">Blood</tissue>
    </source>
</reference>
<keyword evidence="4" id="KW-0678">Repressor</keyword>
<dbReference type="InterPro" id="IPR050548">
    <property type="entry name" value="PcG_chromatin_remod_factors"/>
</dbReference>
<dbReference type="Pfam" id="PF00536">
    <property type="entry name" value="SAM_1"/>
    <property type="match status" value="1"/>
</dbReference>
<feature type="repeat" description="MBT" evidence="12">
    <location>
        <begin position="3"/>
        <end position="101"/>
    </location>
</feature>
<evidence type="ECO:0000256" key="9">
    <source>
        <dbReference type="ARBA" id="ARBA00059346"/>
    </source>
</evidence>
<dbReference type="CDD" id="cd20108">
    <property type="entry name" value="MBT_SCMH1_rpt2"/>
    <property type="match status" value="1"/>
</dbReference>
<feature type="non-terminal residue" evidence="15">
    <location>
        <position position="1"/>
    </location>
</feature>
<evidence type="ECO:0000256" key="7">
    <source>
        <dbReference type="ARBA" id="ARBA00023163"/>
    </source>
</evidence>
<dbReference type="InterPro" id="IPR004092">
    <property type="entry name" value="Mbt"/>
</dbReference>
<feature type="domain" description="SAM" evidence="14">
    <location>
        <begin position="579"/>
        <end position="644"/>
    </location>
</feature>
<dbReference type="SUPFAM" id="SSF47769">
    <property type="entry name" value="SAM/Pointed domain"/>
    <property type="match status" value="1"/>
</dbReference>
<dbReference type="SMART" id="SM00454">
    <property type="entry name" value="SAM"/>
    <property type="match status" value="1"/>
</dbReference>
<dbReference type="Gene3D" id="1.10.150.50">
    <property type="entry name" value="Transcription Factor, Ets-1"/>
    <property type="match status" value="1"/>
</dbReference>
<evidence type="ECO:0000256" key="8">
    <source>
        <dbReference type="ARBA" id="ARBA00023242"/>
    </source>
</evidence>
<keyword evidence="7" id="KW-0804">Transcription</keyword>
<dbReference type="Proteomes" id="UP000573818">
    <property type="component" value="Unassembled WGS sequence"/>
</dbReference>
<feature type="compositionally biased region" description="Low complexity" evidence="13">
    <location>
        <begin position="300"/>
        <end position="318"/>
    </location>
</feature>
<dbReference type="FunFam" id="2.30.30.140:FF:000016">
    <property type="entry name" value="polycomb protein SCMH1 isoform X1"/>
    <property type="match status" value="1"/>
</dbReference>
<dbReference type="GO" id="GO:0045892">
    <property type="term" value="P:negative regulation of DNA-templated transcription"/>
    <property type="evidence" value="ECO:0007669"/>
    <property type="project" value="TreeGrafter"/>
</dbReference>
<dbReference type="InterPro" id="IPR033763">
    <property type="entry name" value="SCML2_RBR"/>
</dbReference>
<dbReference type="InterPro" id="IPR013761">
    <property type="entry name" value="SAM/pointed_sf"/>
</dbReference>